<sequence length="50" mass="5540">VLDGNADTIKGREVTHFIDEPVLTRFIRFEVETFVGAHSCMSVQVFGCAP</sequence>
<dbReference type="SUPFAM" id="SSF49785">
    <property type="entry name" value="Galactose-binding domain-like"/>
    <property type="match status" value="1"/>
</dbReference>
<dbReference type="InterPro" id="IPR000421">
    <property type="entry name" value="FA58C"/>
</dbReference>
<gene>
    <name evidence="1" type="ORF">PACLA_8A020988</name>
</gene>
<organism evidence="1 2">
    <name type="scientific">Paramuricea clavata</name>
    <name type="common">Red gorgonian</name>
    <name type="synonym">Violescent sea-whip</name>
    <dbReference type="NCBI Taxonomy" id="317549"/>
    <lineage>
        <taxon>Eukaryota</taxon>
        <taxon>Metazoa</taxon>
        <taxon>Cnidaria</taxon>
        <taxon>Anthozoa</taxon>
        <taxon>Octocorallia</taxon>
        <taxon>Malacalcyonacea</taxon>
        <taxon>Plexauridae</taxon>
        <taxon>Paramuricea</taxon>
    </lineage>
</organism>
<accession>A0A7D9KH58</accession>
<dbReference type="Gene3D" id="2.60.120.260">
    <property type="entry name" value="Galactose-binding domain-like"/>
    <property type="match status" value="1"/>
</dbReference>
<dbReference type="EMBL" id="CACRXK020036963">
    <property type="protein sequence ID" value="CAB4044944.1"/>
    <property type="molecule type" value="Genomic_DNA"/>
</dbReference>
<keyword evidence="2" id="KW-1185">Reference proteome</keyword>
<name>A0A7D9KH58_PARCT</name>
<reference evidence="1" key="1">
    <citation type="submission" date="2020-04" db="EMBL/GenBank/DDBJ databases">
        <authorList>
            <person name="Alioto T."/>
            <person name="Alioto T."/>
            <person name="Gomez Garrido J."/>
        </authorList>
    </citation>
    <scope>NUCLEOTIDE SEQUENCE</scope>
    <source>
        <strain evidence="1">A484AB</strain>
    </source>
</reference>
<proteinExistence type="predicted"/>
<feature type="non-terminal residue" evidence="1">
    <location>
        <position position="50"/>
    </location>
</feature>
<feature type="non-terminal residue" evidence="1">
    <location>
        <position position="1"/>
    </location>
</feature>
<protein>
    <submittedName>
        <fullName evidence="1">Uncharacterized protein</fullName>
    </submittedName>
</protein>
<evidence type="ECO:0000313" key="2">
    <source>
        <dbReference type="Proteomes" id="UP001152795"/>
    </source>
</evidence>
<comment type="caution">
    <text evidence="1">The sequence shown here is derived from an EMBL/GenBank/DDBJ whole genome shotgun (WGS) entry which is preliminary data.</text>
</comment>
<dbReference type="PROSITE" id="PS50022">
    <property type="entry name" value="FA58C_3"/>
    <property type="match status" value="1"/>
</dbReference>
<dbReference type="AlphaFoldDB" id="A0A7D9KH58"/>
<dbReference type="InterPro" id="IPR008979">
    <property type="entry name" value="Galactose-bd-like_sf"/>
</dbReference>
<dbReference type="Proteomes" id="UP001152795">
    <property type="component" value="Unassembled WGS sequence"/>
</dbReference>
<evidence type="ECO:0000313" key="1">
    <source>
        <dbReference type="EMBL" id="CAB4044944.1"/>
    </source>
</evidence>